<accession>A0AAW3EQN6</accession>
<dbReference type="PANTHER" id="PTHR43198:SF2">
    <property type="entry name" value="SI:CH1073-67J19.1-RELATED"/>
    <property type="match status" value="1"/>
</dbReference>
<keyword evidence="1" id="KW-0378">Hydrolase</keyword>
<dbReference type="EC" id="3.5.99.2" evidence="1"/>
<dbReference type="InterPro" id="IPR004305">
    <property type="entry name" value="Thiaminase-2/PQQC"/>
</dbReference>
<dbReference type="GO" id="GO:0009228">
    <property type="term" value="P:thiamine biosynthetic process"/>
    <property type="evidence" value="ECO:0007669"/>
    <property type="project" value="UniProtKB-KW"/>
</dbReference>
<sequence>MMEHPTHSARLRAHNLAHWDAMQAHRFVADIQADALPDAVFANYLRYEHRFVETAVTIFGHALVKAPDFASKRWLAGVLHALATEQIPYFEAMFARLGITALPPEAVLPEPVRAFDRGMLEIAANGSYHDAIVAMMCAEWMYSEWCGAAARKTISHPGIRAWVDLHADEAFTRQALWLREQIDSIPDEHFDFAGANAVFAKALALEIDFHSAAYQ</sequence>
<dbReference type="EMBL" id="JPGG01000018">
    <property type="protein sequence ID" value="KGC09150.1"/>
    <property type="molecule type" value="Genomic_DNA"/>
</dbReference>
<comment type="catalytic activity">
    <reaction evidence="1">
        <text>thiamine + H2O = 5-(2-hydroxyethyl)-4-methylthiazole + 4-amino-5-hydroxymethyl-2-methylpyrimidine + H(+)</text>
        <dbReference type="Rhea" id="RHEA:17509"/>
        <dbReference type="ChEBI" id="CHEBI:15377"/>
        <dbReference type="ChEBI" id="CHEBI:15378"/>
        <dbReference type="ChEBI" id="CHEBI:16892"/>
        <dbReference type="ChEBI" id="CHEBI:17957"/>
        <dbReference type="ChEBI" id="CHEBI:18385"/>
        <dbReference type="EC" id="3.5.99.2"/>
    </reaction>
</comment>
<dbReference type="CDD" id="cd19358">
    <property type="entry name" value="TenA_E_Spr0628-like"/>
    <property type="match status" value="1"/>
</dbReference>
<dbReference type="GO" id="GO:0050334">
    <property type="term" value="F:thiaminase activity"/>
    <property type="evidence" value="ECO:0007669"/>
    <property type="project" value="UniProtKB-UniRule"/>
</dbReference>
<dbReference type="PIRSF" id="PIRSF003170">
    <property type="entry name" value="Pet18p"/>
    <property type="match status" value="1"/>
</dbReference>
<dbReference type="InterPro" id="IPR026285">
    <property type="entry name" value="TenA_E"/>
</dbReference>
<dbReference type="InterPro" id="IPR016084">
    <property type="entry name" value="Haem_Oase-like_multi-hlx"/>
</dbReference>
<name>A0AAW3EQN6_BURGA</name>
<evidence type="ECO:0000313" key="5">
    <source>
        <dbReference type="Proteomes" id="UP000029590"/>
    </source>
</evidence>
<dbReference type="SUPFAM" id="SSF48613">
    <property type="entry name" value="Heme oxygenase-like"/>
    <property type="match status" value="1"/>
</dbReference>
<dbReference type="Gene3D" id="1.20.910.10">
    <property type="entry name" value="Heme oxygenase-like"/>
    <property type="match status" value="1"/>
</dbReference>
<reference evidence="4 5" key="1">
    <citation type="submission" date="2014-04" db="EMBL/GenBank/DDBJ databases">
        <authorList>
            <person name="Bishop-Lilly K.A."/>
            <person name="Broomall S.M."/>
            <person name="Chain P.S."/>
            <person name="Chertkov O."/>
            <person name="Coyne S.R."/>
            <person name="Daligault H.E."/>
            <person name="Davenport K.W."/>
            <person name="Erkkila T."/>
            <person name="Frey K.G."/>
            <person name="Gibbons H.S."/>
            <person name="Gu W."/>
            <person name="Jaissle J."/>
            <person name="Johnson S.L."/>
            <person name="Koroleva G.I."/>
            <person name="Ladner J.T."/>
            <person name="Lo C.-C."/>
            <person name="Minogue T.D."/>
            <person name="Munk C."/>
            <person name="Palacios G.F."/>
            <person name="Redden C.L."/>
            <person name="Rosenzweig C.N."/>
            <person name="Scholz M.B."/>
            <person name="Teshima H."/>
            <person name="Xu Y."/>
        </authorList>
    </citation>
    <scope>NUCLEOTIDE SEQUENCE [LARGE SCALE GENOMIC DNA]</scope>
    <source>
        <strain evidence="5">gladioli</strain>
    </source>
</reference>
<proteinExistence type="inferred from homology"/>
<dbReference type="Pfam" id="PF03070">
    <property type="entry name" value="TENA_THI-4"/>
    <property type="match status" value="1"/>
</dbReference>
<dbReference type="KEGG" id="bgo:BM43_3456"/>
<dbReference type="GO" id="GO:0005829">
    <property type="term" value="C:cytosol"/>
    <property type="evidence" value="ECO:0007669"/>
    <property type="project" value="TreeGrafter"/>
</dbReference>
<evidence type="ECO:0000256" key="2">
    <source>
        <dbReference type="PIRSR" id="PIRSR003170-1"/>
    </source>
</evidence>
<evidence type="ECO:0000256" key="1">
    <source>
        <dbReference type="PIRNR" id="PIRNR003170"/>
    </source>
</evidence>
<dbReference type="AlphaFoldDB" id="A0AAW3EQN6"/>
<evidence type="ECO:0000313" key="4">
    <source>
        <dbReference type="EMBL" id="KGC09150.1"/>
    </source>
</evidence>
<comment type="caution">
    <text evidence="4">The sequence shown here is derived from an EMBL/GenBank/DDBJ whole genome shotgun (WGS) entry which is preliminary data.</text>
</comment>
<comment type="similarity">
    <text evidence="1">Belongs to the TenA family.</text>
</comment>
<dbReference type="InterPro" id="IPR050967">
    <property type="entry name" value="Thiamine_Salvage_TenA"/>
</dbReference>
<feature type="active site" description="Proton donor" evidence="2">
    <location>
        <position position="206"/>
    </location>
</feature>
<keyword evidence="1" id="KW-0784">Thiamine biosynthesis</keyword>
<comment type="catalytic activity">
    <reaction evidence="1">
        <text>4-amino-5-aminomethyl-2-methylpyrimidine + H2O = 4-amino-5-hydroxymethyl-2-methylpyrimidine + NH4(+)</text>
        <dbReference type="Rhea" id="RHEA:31799"/>
        <dbReference type="ChEBI" id="CHEBI:15377"/>
        <dbReference type="ChEBI" id="CHEBI:16892"/>
        <dbReference type="ChEBI" id="CHEBI:28938"/>
        <dbReference type="ChEBI" id="CHEBI:63416"/>
        <dbReference type="EC" id="3.5.99.2"/>
    </reaction>
</comment>
<feature type="domain" description="Thiaminase-2/PQQC" evidence="3">
    <location>
        <begin position="17"/>
        <end position="214"/>
    </location>
</feature>
<organism evidence="4 5">
    <name type="scientific">Burkholderia gladioli</name>
    <name type="common">Pseudomonas marginata</name>
    <name type="synonym">Phytomonas marginata</name>
    <dbReference type="NCBI Taxonomy" id="28095"/>
    <lineage>
        <taxon>Bacteria</taxon>
        <taxon>Pseudomonadati</taxon>
        <taxon>Pseudomonadota</taxon>
        <taxon>Betaproteobacteria</taxon>
        <taxon>Burkholderiales</taxon>
        <taxon>Burkholderiaceae</taxon>
        <taxon>Burkholderia</taxon>
    </lineage>
</organism>
<comment type="function">
    <text evidence="1">Catalyzes an amino-pyrimidine hydrolysis reaction at the C5' of the pyrimidine moiety of thiamine compounds, a reaction that is part of a thiamine salvage pathway. Thus, catalyzes the conversion of 4-amino-5-aminomethyl-2-methylpyrimidine to 4-amino-5-hydroxymethyl-2-methylpyrimidine (HMP).</text>
</comment>
<dbReference type="PANTHER" id="PTHR43198">
    <property type="entry name" value="BIFUNCTIONAL TH2 PROTEIN"/>
    <property type="match status" value="1"/>
</dbReference>
<evidence type="ECO:0000259" key="3">
    <source>
        <dbReference type="Pfam" id="PF03070"/>
    </source>
</evidence>
<gene>
    <name evidence="4" type="ORF">DM48_5460</name>
</gene>
<dbReference type="RefSeq" id="WP_036051441.1">
    <property type="nucleotide sequence ID" value="NZ_CADFBR010000018.1"/>
</dbReference>
<protein>
    <recommendedName>
        <fullName evidence="1">Aminopyrimidine aminohydrolase</fullName>
        <ecNumber evidence="1">3.5.99.2</ecNumber>
    </recommendedName>
</protein>
<dbReference type="Proteomes" id="UP000029590">
    <property type="component" value="Unassembled WGS sequence"/>
</dbReference>
<comment type="pathway">
    <text evidence="1">Cofactor biosynthesis; thiamine diphosphate biosynthesis.</text>
</comment>